<evidence type="ECO:0000313" key="12">
    <source>
        <dbReference type="Proteomes" id="UP000500791"/>
    </source>
</evidence>
<feature type="transmembrane region" description="Helical" evidence="8">
    <location>
        <begin position="75"/>
        <end position="96"/>
    </location>
</feature>
<dbReference type="GO" id="GO:0140359">
    <property type="term" value="F:ABC-type transporter activity"/>
    <property type="evidence" value="ECO:0007669"/>
    <property type="project" value="InterPro"/>
</dbReference>
<dbReference type="InterPro" id="IPR003593">
    <property type="entry name" value="AAA+_ATPase"/>
</dbReference>
<feature type="domain" description="ABC transmembrane type-1" evidence="10">
    <location>
        <begin position="39"/>
        <end position="326"/>
    </location>
</feature>
<dbReference type="InterPro" id="IPR011527">
    <property type="entry name" value="ABC1_TM_dom"/>
</dbReference>
<evidence type="ECO:0000259" key="10">
    <source>
        <dbReference type="PROSITE" id="PS50929"/>
    </source>
</evidence>
<keyword evidence="12" id="KW-1185">Reference proteome</keyword>
<dbReference type="EMBL" id="CP049811">
    <property type="protein sequence ID" value="QIK40029.1"/>
    <property type="molecule type" value="Genomic_DNA"/>
</dbReference>
<evidence type="ECO:0000259" key="9">
    <source>
        <dbReference type="PROSITE" id="PS50893"/>
    </source>
</evidence>
<dbReference type="InterPro" id="IPR036640">
    <property type="entry name" value="ABC1_TM_sf"/>
</dbReference>
<feature type="transmembrane region" description="Helical" evidence="8">
    <location>
        <begin position="183"/>
        <end position="202"/>
    </location>
</feature>
<dbReference type="GO" id="GO:0016887">
    <property type="term" value="F:ATP hydrolysis activity"/>
    <property type="evidence" value="ECO:0007669"/>
    <property type="project" value="InterPro"/>
</dbReference>
<evidence type="ECO:0000256" key="2">
    <source>
        <dbReference type="ARBA" id="ARBA00022692"/>
    </source>
</evidence>
<dbReference type="FunFam" id="3.40.50.300:FF:000218">
    <property type="entry name" value="Multidrug ABC transporter ATP-binding protein"/>
    <property type="match status" value="1"/>
</dbReference>
<dbReference type="GO" id="GO:0005524">
    <property type="term" value="F:ATP binding"/>
    <property type="evidence" value="ECO:0007669"/>
    <property type="project" value="UniProtKB-KW"/>
</dbReference>
<evidence type="ECO:0000256" key="8">
    <source>
        <dbReference type="SAM" id="Phobius"/>
    </source>
</evidence>
<gene>
    <name evidence="11" type="ORF">G8E03_04185</name>
</gene>
<reference evidence="11 12" key="1">
    <citation type="submission" date="2020-03" db="EMBL/GenBank/DDBJ databases">
        <title>Complete genome sequence of Monaibacterium sp. ALG8 with diverse plasmids.</title>
        <authorList>
            <person name="Sun C."/>
        </authorList>
    </citation>
    <scope>NUCLEOTIDE SEQUENCE [LARGE SCALE GENOMIC DNA]</scope>
    <source>
        <strain evidence="11 12">ALG8</strain>
    </source>
</reference>
<keyword evidence="5 8" id="KW-1133">Transmembrane helix</keyword>
<dbReference type="SUPFAM" id="SSF52540">
    <property type="entry name" value="P-loop containing nucleoside triphosphate hydrolases"/>
    <property type="match status" value="1"/>
</dbReference>
<dbReference type="GO" id="GO:0005886">
    <property type="term" value="C:plasma membrane"/>
    <property type="evidence" value="ECO:0007669"/>
    <property type="project" value="UniProtKB-SubCell"/>
</dbReference>
<dbReference type="InterPro" id="IPR027417">
    <property type="entry name" value="P-loop_NTPase"/>
</dbReference>
<evidence type="ECO:0000256" key="7">
    <source>
        <dbReference type="ARBA" id="ARBA00024725"/>
    </source>
</evidence>
<proteinExistence type="predicted"/>
<dbReference type="InterPro" id="IPR003439">
    <property type="entry name" value="ABC_transporter-like_ATP-bd"/>
</dbReference>
<dbReference type="RefSeq" id="WP_166188996.1">
    <property type="nucleotide sequence ID" value="NZ_CP049811.1"/>
</dbReference>
<dbReference type="AlphaFoldDB" id="A0A6G7VJ11"/>
<dbReference type="PANTHER" id="PTHR24221:SF203">
    <property type="entry name" value="ATP-BINDING_PERMEASE FUSION ABC TRANSPORTER-RELATED"/>
    <property type="match status" value="1"/>
</dbReference>
<name>A0A6G7VJ11_9RHOB</name>
<evidence type="ECO:0000256" key="5">
    <source>
        <dbReference type="ARBA" id="ARBA00022989"/>
    </source>
</evidence>
<organism evidence="11 12">
    <name type="scientific">Pontivivens nitratireducens</name>
    <dbReference type="NCBI Taxonomy" id="2758038"/>
    <lineage>
        <taxon>Bacteria</taxon>
        <taxon>Pseudomonadati</taxon>
        <taxon>Pseudomonadota</taxon>
        <taxon>Alphaproteobacteria</taxon>
        <taxon>Rhodobacterales</taxon>
        <taxon>Paracoccaceae</taxon>
        <taxon>Pontivivens</taxon>
    </lineage>
</organism>
<dbReference type="KEGG" id="mon:G8E03_04185"/>
<evidence type="ECO:0000313" key="11">
    <source>
        <dbReference type="EMBL" id="QIK40029.1"/>
    </source>
</evidence>
<protein>
    <submittedName>
        <fullName evidence="11">ABC transporter ATP-binding protein</fullName>
    </submittedName>
</protein>
<accession>A0A6G7VJ11</accession>
<dbReference type="InterPro" id="IPR039421">
    <property type="entry name" value="Type_1_exporter"/>
</dbReference>
<feature type="transmembrane region" description="Helical" evidence="8">
    <location>
        <begin position="154"/>
        <end position="177"/>
    </location>
</feature>
<dbReference type="SMART" id="SM00382">
    <property type="entry name" value="AAA"/>
    <property type="match status" value="1"/>
</dbReference>
<evidence type="ECO:0000256" key="6">
    <source>
        <dbReference type="ARBA" id="ARBA00023136"/>
    </source>
</evidence>
<dbReference type="GO" id="GO:0034040">
    <property type="term" value="F:ATPase-coupled lipid transmembrane transporter activity"/>
    <property type="evidence" value="ECO:0007669"/>
    <property type="project" value="TreeGrafter"/>
</dbReference>
<keyword evidence="2 8" id="KW-0812">Transmembrane</keyword>
<dbReference type="InterPro" id="IPR017871">
    <property type="entry name" value="ABC_transporter-like_CS"/>
</dbReference>
<dbReference type="PANTHER" id="PTHR24221">
    <property type="entry name" value="ATP-BINDING CASSETTE SUB-FAMILY B"/>
    <property type="match status" value="1"/>
</dbReference>
<evidence type="ECO:0000256" key="1">
    <source>
        <dbReference type="ARBA" id="ARBA00004651"/>
    </source>
</evidence>
<dbReference type="Pfam" id="PF00664">
    <property type="entry name" value="ABC_membrane"/>
    <property type="match status" value="1"/>
</dbReference>
<keyword evidence="3" id="KW-0547">Nucleotide-binding</keyword>
<dbReference type="SUPFAM" id="SSF90123">
    <property type="entry name" value="ABC transporter transmembrane region"/>
    <property type="match status" value="1"/>
</dbReference>
<dbReference type="Proteomes" id="UP000500791">
    <property type="component" value="Chromosome"/>
</dbReference>
<keyword evidence="4 11" id="KW-0067">ATP-binding</keyword>
<dbReference type="Pfam" id="PF00005">
    <property type="entry name" value="ABC_tran"/>
    <property type="match status" value="1"/>
</dbReference>
<sequence length="611" mass="64402">MKAFFANLIAPFAPADGPPPQTLGAFLRWALAGSGRVVAITALFGLALGISEAVAAWLVGHIVDLAVAQGGEAFFARNAGLLLGAGAFFVLLRPMLVTLTSALNSLSVGPNATTLAMARLNRHTMGQSLRFFENDFAGRIAQKQMQTVSAIGSILSEIVNSLAFAFSVLMGSLLVLIQVSPRLGLVLAGWFAIYVLYVRYFLPKVRQRSRARAGARAALSGQLVDVLSNMATVRLFATGASEERAAERAMGTLRDKSMDFGAISVAFRGGLSLLGGLLPVALIGCSVWFWQSGEATPGDIAIAGLLSTRLGQMSGWISFVAMGIFANIGEIENGMNTLAPAHDLPDRDGAVPPGPVAGEIAFHDVSFGYGRPDGGGLDGLDLHIAAGQKVGLVGRSGAGKSTALSLLLRLYDVEGGRITLDGKDIRDLTQDGLRGAIAMVRQDTAMFNRSAFDNISYGIANADPAAVERAARRAQAHDFIVGLSDPAGRTGYQAHLGERGVRLSGGQRQRIAIARAFLKDAPVLMLDEATSALDSETEAAVQSALEDLMQGRTVVAVAHRLSTLAHMDRIVVMENGRIVESGHHAELLDLPGGTYAAFWHRQSGGFITTEA</sequence>
<evidence type="ECO:0000256" key="4">
    <source>
        <dbReference type="ARBA" id="ARBA00022840"/>
    </source>
</evidence>
<feature type="domain" description="ABC transporter" evidence="9">
    <location>
        <begin position="360"/>
        <end position="600"/>
    </location>
</feature>
<feature type="transmembrane region" description="Helical" evidence="8">
    <location>
        <begin position="265"/>
        <end position="290"/>
    </location>
</feature>
<feature type="transmembrane region" description="Helical" evidence="8">
    <location>
        <begin position="39"/>
        <end position="63"/>
    </location>
</feature>
<dbReference type="PROSITE" id="PS50893">
    <property type="entry name" value="ABC_TRANSPORTER_2"/>
    <property type="match status" value="1"/>
</dbReference>
<dbReference type="PROSITE" id="PS00211">
    <property type="entry name" value="ABC_TRANSPORTER_1"/>
    <property type="match status" value="1"/>
</dbReference>
<evidence type="ECO:0000256" key="3">
    <source>
        <dbReference type="ARBA" id="ARBA00022741"/>
    </source>
</evidence>
<comment type="function">
    <text evidence="7">Part of an ABC transporter complex. Transmembrane domains (TMD) form a pore in the inner membrane and the ATP-binding domain (NBD) is responsible for energy generation.</text>
</comment>
<dbReference type="PROSITE" id="PS50929">
    <property type="entry name" value="ABC_TM1F"/>
    <property type="match status" value="1"/>
</dbReference>
<dbReference type="Gene3D" id="3.40.50.300">
    <property type="entry name" value="P-loop containing nucleotide triphosphate hydrolases"/>
    <property type="match status" value="1"/>
</dbReference>
<keyword evidence="6 8" id="KW-0472">Membrane</keyword>
<dbReference type="Gene3D" id="1.20.1560.10">
    <property type="entry name" value="ABC transporter type 1, transmembrane domain"/>
    <property type="match status" value="1"/>
</dbReference>
<comment type="subcellular location">
    <subcellularLocation>
        <location evidence="1">Cell membrane</location>
        <topology evidence="1">Multi-pass membrane protein</topology>
    </subcellularLocation>
</comment>